<dbReference type="GO" id="GO:0005886">
    <property type="term" value="C:plasma membrane"/>
    <property type="evidence" value="ECO:0007669"/>
    <property type="project" value="UniProtKB-SubCell"/>
</dbReference>
<keyword evidence="2 9" id="KW-0444">Lipid biosynthesis</keyword>
<comment type="catalytic activity">
    <reaction evidence="9">
        <text>2 a 1,2-diacyl-sn-glycero-3-phospho-(1'-sn-glycerol) = a cardiolipin + glycerol</text>
        <dbReference type="Rhea" id="RHEA:31451"/>
        <dbReference type="ChEBI" id="CHEBI:17754"/>
        <dbReference type="ChEBI" id="CHEBI:62237"/>
        <dbReference type="ChEBI" id="CHEBI:64716"/>
    </reaction>
</comment>
<comment type="function">
    <text evidence="9">Catalyzes the phosphatidyl group transfer from one phosphatidylglycerol molecule to another to form cardiolipin (CL) (diphosphatidylglycerol) and glycerol.</text>
</comment>
<feature type="active site" evidence="9">
    <location>
        <position position="114"/>
    </location>
</feature>
<dbReference type="CDD" id="cd09159">
    <property type="entry name" value="PLDc_ybhO_like_2"/>
    <property type="match status" value="1"/>
</dbReference>
<feature type="domain" description="PLD phosphodiesterase" evidence="10">
    <location>
        <begin position="107"/>
        <end position="134"/>
    </location>
</feature>
<dbReference type="CDD" id="cd09110">
    <property type="entry name" value="PLDc_CLS_1"/>
    <property type="match status" value="1"/>
</dbReference>
<reference evidence="11 12" key="1">
    <citation type="submission" date="2020-08" db="EMBL/GenBank/DDBJ databases">
        <title>Genomic Encyclopedia of Type Strains, Phase IV (KMG-IV): sequencing the most valuable type-strain genomes for metagenomic binning, comparative biology and taxonomic classification.</title>
        <authorList>
            <person name="Goeker M."/>
        </authorList>
    </citation>
    <scope>NUCLEOTIDE SEQUENCE [LARGE SCALE GENOMIC DNA]</scope>
    <source>
        <strain evidence="11 12">DSM 18233</strain>
    </source>
</reference>
<accession>A0A840RDX1</accession>
<feature type="active site" evidence="9">
    <location>
        <position position="112"/>
    </location>
</feature>
<proteinExistence type="inferred from homology"/>
<dbReference type="EMBL" id="JACHHN010000002">
    <property type="protein sequence ID" value="MBB5190461.1"/>
    <property type="molecule type" value="Genomic_DNA"/>
</dbReference>
<keyword evidence="6 9" id="KW-0472">Membrane</keyword>
<dbReference type="PROSITE" id="PS50035">
    <property type="entry name" value="PLD"/>
    <property type="match status" value="2"/>
</dbReference>
<evidence type="ECO:0000256" key="8">
    <source>
        <dbReference type="ARBA" id="ARBA00023264"/>
    </source>
</evidence>
<comment type="subcellular location">
    <subcellularLocation>
        <location evidence="9">Cell membrane</location>
        <topology evidence="9">Peripheral membrane protein</topology>
    </subcellularLocation>
</comment>
<organism evidence="11 12">
    <name type="scientific">Silvimonas terrae</name>
    <dbReference type="NCBI Taxonomy" id="300266"/>
    <lineage>
        <taxon>Bacteria</taxon>
        <taxon>Pseudomonadati</taxon>
        <taxon>Pseudomonadota</taxon>
        <taxon>Betaproteobacteria</taxon>
        <taxon>Neisseriales</taxon>
        <taxon>Chitinibacteraceae</taxon>
        <taxon>Silvimonas</taxon>
    </lineage>
</organism>
<evidence type="ECO:0000256" key="9">
    <source>
        <dbReference type="HAMAP-Rule" id="MF_01917"/>
    </source>
</evidence>
<dbReference type="RefSeq" id="WP_184098513.1">
    <property type="nucleotide sequence ID" value="NZ_JACHHN010000002.1"/>
</dbReference>
<feature type="active site" evidence="9">
    <location>
        <position position="292"/>
    </location>
</feature>
<keyword evidence="4" id="KW-0677">Repeat</keyword>
<dbReference type="SUPFAM" id="SSF56024">
    <property type="entry name" value="Phospholipase D/nuclease"/>
    <property type="match status" value="2"/>
</dbReference>
<keyword evidence="3 9" id="KW-0808">Transferase</keyword>
<gene>
    <name evidence="9" type="primary">clsB</name>
    <name evidence="11" type="ORF">HNQ50_001183</name>
</gene>
<dbReference type="GO" id="GO:0032049">
    <property type="term" value="P:cardiolipin biosynthetic process"/>
    <property type="evidence" value="ECO:0007669"/>
    <property type="project" value="InterPro"/>
</dbReference>
<dbReference type="InterPro" id="IPR025202">
    <property type="entry name" value="PLD-like_dom"/>
</dbReference>
<feature type="active site" evidence="9">
    <location>
        <position position="119"/>
    </location>
</feature>
<dbReference type="InterPro" id="IPR001736">
    <property type="entry name" value="PLipase_D/transphosphatidylase"/>
</dbReference>
<dbReference type="PANTHER" id="PTHR21248:SF23">
    <property type="entry name" value="CARDIOLIPIN SYNTHASE B"/>
    <property type="match status" value="1"/>
</dbReference>
<evidence type="ECO:0000256" key="5">
    <source>
        <dbReference type="ARBA" id="ARBA00023098"/>
    </source>
</evidence>
<evidence type="ECO:0000256" key="3">
    <source>
        <dbReference type="ARBA" id="ARBA00022679"/>
    </source>
</evidence>
<sequence>MDGYLPGNRIKLLKNGAEYFPELLSAIARAEREIFLESYLFELDVIGEAVCEALMKAAQRGVEVKMQLDGFGARKFPDAWKERLAAAGVWLLFFRPEVKALSFNRQRLRRLHRKLVVVDGVLAYAGGINILSDYTGQPGPEPRYDYMVEVRGLVVPPMHEAADRLWRHTAWVQVETDWARSRRERPPYEEAGGALARFDIRDNLRHRHTIEHEYLDAVAAAQHEIIVACAYFLPGYRFRHALIDAAQRGVKVVLLLQGTLDHALLQYASRAFFRQFIEAGIEIHEYVSGYMHAKVAVIDGLWATVGSSNIDPFSLLLAREGNVFVRDTEFAGTLAADIRKTIETSARPVVLPLHLRGPGGWRIKPWISYGIVRFLMAVSGFGGERYLK</sequence>
<keyword evidence="8 9" id="KW-1208">Phospholipid metabolism</keyword>
<protein>
    <recommendedName>
        <fullName evidence="9">Cardiolipin synthase B</fullName>
        <shortName evidence="9">CL synthase</shortName>
        <ecNumber evidence="9">2.7.8.-</ecNumber>
    </recommendedName>
</protein>
<evidence type="ECO:0000256" key="2">
    <source>
        <dbReference type="ARBA" id="ARBA00022516"/>
    </source>
</evidence>
<dbReference type="AlphaFoldDB" id="A0A840RDX1"/>
<evidence type="ECO:0000259" key="10">
    <source>
        <dbReference type="PROSITE" id="PS50035"/>
    </source>
</evidence>
<keyword evidence="12" id="KW-1185">Reference proteome</keyword>
<keyword evidence="7 9" id="KW-0594">Phospholipid biosynthesis</keyword>
<dbReference type="Gene3D" id="3.30.870.10">
    <property type="entry name" value="Endonuclease Chain A"/>
    <property type="match status" value="2"/>
</dbReference>
<dbReference type="Pfam" id="PF13091">
    <property type="entry name" value="PLDc_2"/>
    <property type="match status" value="2"/>
</dbReference>
<dbReference type="NCBIfam" id="NF008427">
    <property type="entry name" value="PRK11263.1"/>
    <property type="match status" value="1"/>
</dbReference>
<dbReference type="EC" id="2.7.8.-" evidence="9"/>
<dbReference type="HAMAP" id="MF_01917">
    <property type="entry name" value="Cardiolipin_synth_ClsB"/>
    <property type="match status" value="1"/>
</dbReference>
<dbReference type="PANTHER" id="PTHR21248">
    <property type="entry name" value="CARDIOLIPIN SYNTHASE"/>
    <property type="match status" value="1"/>
</dbReference>
<dbReference type="Proteomes" id="UP000543030">
    <property type="component" value="Unassembled WGS sequence"/>
</dbReference>
<name>A0A840RDX1_9NEIS</name>
<keyword evidence="1 9" id="KW-1003">Cell membrane</keyword>
<evidence type="ECO:0000256" key="1">
    <source>
        <dbReference type="ARBA" id="ARBA00022475"/>
    </source>
</evidence>
<evidence type="ECO:0000256" key="7">
    <source>
        <dbReference type="ARBA" id="ARBA00023209"/>
    </source>
</evidence>
<dbReference type="SMART" id="SM00155">
    <property type="entry name" value="PLDc"/>
    <property type="match status" value="2"/>
</dbReference>
<feature type="domain" description="PLD phosphodiesterase" evidence="10">
    <location>
        <begin position="287"/>
        <end position="314"/>
    </location>
</feature>
<feature type="active site" evidence="9">
    <location>
        <position position="299"/>
    </location>
</feature>
<evidence type="ECO:0000313" key="12">
    <source>
        <dbReference type="Proteomes" id="UP000543030"/>
    </source>
</evidence>
<dbReference type="GO" id="GO:0008808">
    <property type="term" value="F:cardiolipin synthase activity"/>
    <property type="evidence" value="ECO:0007669"/>
    <property type="project" value="InterPro"/>
</dbReference>
<comment type="similarity">
    <text evidence="9">Belongs to the phospholipase D family. Cardiolipin synthase subfamily. ClsB sub-subfamily.</text>
</comment>
<evidence type="ECO:0000256" key="6">
    <source>
        <dbReference type="ARBA" id="ARBA00023136"/>
    </source>
</evidence>
<feature type="active site" evidence="9">
    <location>
        <position position="294"/>
    </location>
</feature>
<evidence type="ECO:0000313" key="11">
    <source>
        <dbReference type="EMBL" id="MBB5190461.1"/>
    </source>
</evidence>
<evidence type="ECO:0000256" key="4">
    <source>
        <dbReference type="ARBA" id="ARBA00022737"/>
    </source>
</evidence>
<keyword evidence="5 9" id="KW-0443">Lipid metabolism</keyword>
<comment type="caution">
    <text evidence="11">The sequence shown here is derived from an EMBL/GenBank/DDBJ whole genome shotgun (WGS) entry which is preliminary data.</text>
</comment>
<dbReference type="InterPro" id="IPR030872">
    <property type="entry name" value="Cardiolipin_synth_ClsB"/>
</dbReference>